<keyword evidence="2" id="KW-0732">Signal</keyword>
<dbReference type="RefSeq" id="WP_274234536.1">
    <property type="nucleotide sequence ID" value="NZ_BAABHQ010000004.1"/>
</dbReference>
<keyword evidence="4" id="KW-1185">Reference proteome</keyword>
<dbReference type="EMBL" id="BAABHQ010000004">
    <property type="protein sequence ID" value="GAA4870470.1"/>
    <property type="molecule type" value="Genomic_DNA"/>
</dbReference>
<proteinExistence type="predicted"/>
<feature type="chain" id="PRO_5047201949" description="Secreted protein" evidence="2">
    <location>
        <begin position="26"/>
        <end position="98"/>
    </location>
</feature>
<reference evidence="4" key="1">
    <citation type="journal article" date="2019" name="Int. J. Syst. Evol. Microbiol.">
        <title>The Global Catalogue of Microorganisms (GCM) 10K type strain sequencing project: providing services to taxonomists for standard genome sequencing and annotation.</title>
        <authorList>
            <consortium name="The Broad Institute Genomics Platform"/>
            <consortium name="The Broad Institute Genome Sequencing Center for Infectious Disease"/>
            <person name="Wu L."/>
            <person name="Ma J."/>
        </authorList>
    </citation>
    <scope>NUCLEOTIDE SEQUENCE [LARGE SCALE GENOMIC DNA]</scope>
    <source>
        <strain evidence="4">JCM 17983</strain>
    </source>
</reference>
<gene>
    <name evidence="3" type="ORF">GCM10023203_19670</name>
</gene>
<dbReference type="Proteomes" id="UP001500457">
    <property type="component" value="Unassembled WGS sequence"/>
</dbReference>
<evidence type="ECO:0000256" key="2">
    <source>
        <dbReference type="SAM" id="SignalP"/>
    </source>
</evidence>
<evidence type="ECO:0000313" key="4">
    <source>
        <dbReference type="Proteomes" id="UP001500457"/>
    </source>
</evidence>
<evidence type="ECO:0000313" key="3">
    <source>
        <dbReference type="EMBL" id="GAA4870470.1"/>
    </source>
</evidence>
<evidence type="ECO:0000256" key="1">
    <source>
        <dbReference type="SAM" id="MobiDB-lite"/>
    </source>
</evidence>
<feature type="region of interest" description="Disordered" evidence="1">
    <location>
        <begin position="30"/>
        <end position="82"/>
    </location>
</feature>
<name>A0ABP9E7L2_9PSEU</name>
<organism evidence="3 4">
    <name type="scientific">Actinomycetospora straminea</name>
    <dbReference type="NCBI Taxonomy" id="663607"/>
    <lineage>
        <taxon>Bacteria</taxon>
        <taxon>Bacillati</taxon>
        <taxon>Actinomycetota</taxon>
        <taxon>Actinomycetes</taxon>
        <taxon>Pseudonocardiales</taxon>
        <taxon>Pseudonocardiaceae</taxon>
        <taxon>Actinomycetospora</taxon>
    </lineage>
</organism>
<comment type="caution">
    <text evidence="3">The sequence shown here is derived from an EMBL/GenBank/DDBJ whole genome shotgun (WGS) entry which is preliminary data.</text>
</comment>
<evidence type="ECO:0008006" key="5">
    <source>
        <dbReference type="Google" id="ProtNLM"/>
    </source>
</evidence>
<sequence length="98" mass="9906">MLKKLGVVTVGVTAGLLAAAPFASAESHIDENDNVTSEGSNIGVDTGNRIGQGNGQGNTFNGVEVPGLPDAPTLPALPPLSDYLPELPSQFELPGIPA</sequence>
<protein>
    <recommendedName>
        <fullName evidence="5">Secreted protein</fullName>
    </recommendedName>
</protein>
<accession>A0ABP9E7L2</accession>
<feature type="signal peptide" evidence="2">
    <location>
        <begin position="1"/>
        <end position="25"/>
    </location>
</feature>